<name>A0A3B7MM49_9BACT</name>
<accession>A0A3B7MM49</accession>
<proteinExistence type="predicted"/>
<feature type="domain" description="Urease accessory protein UreH-like transmembrane" evidence="2">
    <location>
        <begin position="11"/>
        <end position="205"/>
    </location>
</feature>
<dbReference type="InterPro" id="IPR039447">
    <property type="entry name" value="UreH-like_TM_dom"/>
</dbReference>
<dbReference type="KEGG" id="pseg:D3H65_08535"/>
<dbReference type="RefSeq" id="WP_119049913.1">
    <property type="nucleotide sequence ID" value="NZ_CP032157.1"/>
</dbReference>
<dbReference type="OrthoDB" id="594443at2"/>
<feature type="transmembrane region" description="Helical" evidence="1">
    <location>
        <begin position="157"/>
        <end position="184"/>
    </location>
</feature>
<dbReference type="Proteomes" id="UP000263900">
    <property type="component" value="Chromosome"/>
</dbReference>
<dbReference type="EMBL" id="CP032157">
    <property type="protein sequence ID" value="AXY74026.1"/>
    <property type="molecule type" value="Genomic_DNA"/>
</dbReference>
<feature type="transmembrane region" description="Helical" evidence="1">
    <location>
        <begin position="128"/>
        <end position="151"/>
    </location>
</feature>
<feature type="transmembrane region" description="Helical" evidence="1">
    <location>
        <begin position="6"/>
        <end position="33"/>
    </location>
</feature>
<feature type="transmembrane region" description="Helical" evidence="1">
    <location>
        <begin position="196"/>
        <end position="219"/>
    </location>
</feature>
<evidence type="ECO:0000256" key="1">
    <source>
        <dbReference type="SAM" id="Phobius"/>
    </source>
</evidence>
<protein>
    <submittedName>
        <fullName evidence="3">Sulfite exporter TauE/SafE family protein</fullName>
    </submittedName>
</protein>
<keyword evidence="1" id="KW-1133">Transmembrane helix</keyword>
<dbReference type="PANTHER" id="PTHR42208">
    <property type="entry name" value="HEAVY METAL TRANSPORTER-RELATED"/>
    <property type="match status" value="1"/>
</dbReference>
<feature type="transmembrane region" description="Helical" evidence="1">
    <location>
        <begin position="78"/>
        <end position="98"/>
    </location>
</feature>
<evidence type="ECO:0000259" key="2">
    <source>
        <dbReference type="Pfam" id="PF13386"/>
    </source>
</evidence>
<organism evidence="3 4">
    <name type="scientific">Paraflavitalea soli</name>
    <dbReference type="NCBI Taxonomy" id="2315862"/>
    <lineage>
        <taxon>Bacteria</taxon>
        <taxon>Pseudomonadati</taxon>
        <taxon>Bacteroidota</taxon>
        <taxon>Chitinophagia</taxon>
        <taxon>Chitinophagales</taxon>
        <taxon>Chitinophagaceae</taxon>
        <taxon>Paraflavitalea</taxon>
    </lineage>
</organism>
<dbReference type="PANTHER" id="PTHR42208:SF1">
    <property type="entry name" value="HEAVY METAL TRANSPORTER"/>
    <property type="match status" value="1"/>
</dbReference>
<sequence>MSWQVAIAGVGMGMVSSLHCIGMCGPLVMALPLPQEAGLRRLLPLFTYNTGRLTTYGLLGALFGLAGRRLQLAGWQQWLSVGLGVVILLGWFAARIGIRRSFYPAQIVQQQITQLNLYLWKRAGKAGFFLLGMANGLLPCGMVYLAVAAAISTGSTGWSTLFMVCFGLGTLPAMTGLGYFSAWFNQSVRLYLRKWIPAFTVAVGILLILRGLDLGIPYISPRLPVVPVSGISCH</sequence>
<evidence type="ECO:0000313" key="3">
    <source>
        <dbReference type="EMBL" id="AXY74026.1"/>
    </source>
</evidence>
<keyword evidence="1" id="KW-0472">Membrane</keyword>
<dbReference type="AlphaFoldDB" id="A0A3B7MM49"/>
<gene>
    <name evidence="3" type="ORF">D3H65_08535</name>
</gene>
<evidence type="ECO:0000313" key="4">
    <source>
        <dbReference type="Proteomes" id="UP000263900"/>
    </source>
</evidence>
<keyword evidence="4" id="KW-1185">Reference proteome</keyword>
<feature type="transmembrane region" description="Helical" evidence="1">
    <location>
        <begin position="45"/>
        <end position="66"/>
    </location>
</feature>
<dbReference type="Pfam" id="PF13386">
    <property type="entry name" value="DsbD_2"/>
    <property type="match status" value="1"/>
</dbReference>
<reference evidence="3 4" key="1">
    <citation type="submission" date="2018-09" db="EMBL/GenBank/DDBJ databases">
        <title>Genome sequencing of strain 6GH32-13.</title>
        <authorList>
            <person name="Weon H.-Y."/>
            <person name="Heo J."/>
            <person name="Kwon S.-W."/>
        </authorList>
    </citation>
    <scope>NUCLEOTIDE SEQUENCE [LARGE SCALE GENOMIC DNA]</scope>
    <source>
        <strain evidence="3 4">5GH32-13</strain>
    </source>
</reference>
<keyword evidence="1" id="KW-0812">Transmembrane</keyword>